<organism evidence="1 2">
    <name type="scientific">Pseudomonas syringae pv. persicae</name>
    <dbReference type="NCBI Taxonomy" id="237306"/>
    <lineage>
        <taxon>Bacteria</taxon>
        <taxon>Pseudomonadati</taxon>
        <taxon>Pseudomonadota</taxon>
        <taxon>Gammaproteobacteria</taxon>
        <taxon>Pseudomonadales</taxon>
        <taxon>Pseudomonadaceae</taxon>
        <taxon>Pseudomonas</taxon>
    </lineage>
</organism>
<reference evidence="1 2" key="1">
    <citation type="submission" date="2017-11" db="EMBL/GenBank/DDBJ databases">
        <authorList>
            <person name="Blom J."/>
        </authorList>
    </citation>
    <scope>NUCLEOTIDE SEQUENCE [LARGE SCALE GENOMIC DNA]</scope>
    <source>
        <strain evidence="1">NCPPB 2254</strain>
    </source>
</reference>
<evidence type="ECO:0000313" key="1">
    <source>
        <dbReference type="EMBL" id="SOQ11869.1"/>
    </source>
</evidence>
<evidence type="ECO:0000313" key="2">
    <source>
        <dbReference type="Proteomes" id="UP000237580"/>
    </source>
</evidence>
<accession>A0AB38EGU4</accession>
<proteinExistence type="predicted"/>
<dbReference type="EMBL" id="ODAM01000094">
    <property type="protein sequence ID" value="SOQ11869.1"/>
    <property type="molecule type" value="Genomic_DNA"/>
</dbReference>
<dbReference type="Pfam" id="PF26207">
    <property type="entry name" value="Phage_phiTE_015"/>
    <property type="match status" value="1"/>
</dbReference>
<dbReference type="InterPro" id="IPR058601">
    <property type="entry name" value="Phage_phiTE_015-like"/>
</dbReference>
<sequence length="85" mass="9288">MSNEKIREEFEVWAESALGLSIRRNPAGGYQSFGVYSAWEAWQASRAAPAIELPKDIKSMAGPLMYADDVRESVAAAGISWAVKP</sequence>
<gene>
    <name evidence="1" type="ORF">NCPPB2254_03581</name>
</gene>
<name>A0AB38EGU4_9PSED</name>
<dbReference type="RefSeq" id="WP_104720367.1">
    <property type="nucleotide sequence ID" value="NZ_ODAL01000080.1"/>
</dbReference>
<dbReference type="AlphaFoldDB" id="A0AB38EGU4"/>
<dbReference type="Proteomes" id="UP000237580">
    <property type="component" value="Unassembled WGS sequence"/>
</dbReference>
<comment type="caution">
    <text evidence="1">The sequence shown here is derived from an EMBL/GenBank/DDBJ whole genome shotgun (WGS) entry which is preliminary data.</text>
</comment>
<protein>
    <submittedName>
        <fullName evidence="1">Uncharacterized protein</fullName>
    </submittedName>
</protein>